<dbReference type="InterPro" id="IPR016181">
    <property type="entry name" value="Acyl_CoA_acyltransferase"/>
</dbReference>
<organism evidence="4 5">
    <name type="scientific">Micromonospora echinofusca</name>
    <dbReference type="NCBI Taxonomy" id="47858"/>
    <lineage>
        <taxon>Bacteria</taxon>
        <taxon>Bacillati</taxon>
        <taxon>Actinomycetota</taxon>
        <taxon>Actinomycetes</taxon>
        <taxon>Micromonosporales</taxon>
        <taxon>Micromonosporaceae</taxon>
        <taxon>Micromonospora</taxon>
    </lineage>
</organism>
<dbReference type="CDD" id="cd04301">
    <property type="entry name" value="NAT_SF"/>
    <property type="match status" value="1"/>
</dbReference>
<keyword evidence="2" id="KW-0012">Acyltransferase</keyword>
<proteinExistence type="predicted"/>
<evidence type="ECO:0000256" key="1">
    <source>
        <dbReference type="ARBA" id="ARBA00022679"/>
    </source>
</evidence>
<dbReference type="Gene3D" id="3.40.630.30">
    <property type="match status" value="1"/>
</dbReference>
<comment type="caution">
    <text evidence="4">The sequence shown here is derived from an EMBL/GenBank/DDBJ whole genome shotgun (WGS) entry which is preliminary data.</text>
</comment>
<dbReference type="Proteomes" id="UP000823521">
    <property type="component" value="Unassembled WGS sequence"/>
</dbReference>
<dbReference type="RefSeq" id="WP_208816677.1">
    <property type="nucleotide sequence ID" value="NZ_WVUH01000341.1"/>
</dbReference>
<accession>A0ABS3VYY8</accession>
<evidence type="ECO:0000313" key="4">
    <source>
        <dbReference type="EMBL" id="MBO4209723.1"/>
    </source>
</evidence>
<dbReference type="Pfam" id="PF00583">
    <property type="entry name" value="Acetyltransf_1"/>
    <property type="match status" value="1"/>
</dbReference>
<keyword evidence="5" id="KW-1185">Reference proteome</keyword>
<dbReference type="InterPro" id="IPR050832">
    <property type="entry name" value="Bact_Acetyltransf"/>
</dbReference>
<reference evidence="4 5" key="1">
    <citation type="submission" date="2019-12" db="EMBL/GenBank/DDBJ databases">
        <title>Whole genome sequencing of endophytic Actinobacterium Micromonospora sp. MPMI6T.</title>
        <authorList>
            <person name="Evv R."/>
            <person name="Podile A.R."/>
        </authorList>
    </citation>
    <scope>NUCLEOTIDE SEQUENCE [LARGE SCALE GENOMIC DNA]</scope>
    <source>
        <strain evidence="4 5">MPMI6</strain>
    </source>
</reference>
<dbReference type="EMBL" id="WVUH01000341">
    <property type="protein sequence ID" value="MBO4209723.1"/>
    <property type="molecule type" value="Genomic_DNA"/>
</dbReference>
<evidence type="ECO:0000313" key="5">
    <source>
        <dbReference type="Proteomes" id="UP000823521"/>
    </source>
</evidence>
<evidence type="ECO:0000259" key="3">
    <source>
        <dbReference type="PROSITE" id="PS51186"/>
    </source>
</evidence>
<dbReference type="SUPFAM" id="SSF55729">
    <property type="entry name" value="Acyl-CoA N-acyltransferases (Nat)"/>
    <property type="match status" value="1"/>
</dbReference>
<name>A0ABS3VYY8_MICEH</name>
<feature type="domain" description="N-acetyltransferase" evidence="3">
    <location>
        <begin position="2"/>
        <end position="182"/>
    </location>
</feature>
<dbReference type="PANTHER" id="PTHR43877">
    <property type="entry name" value="AMINOALKYLPHOSPHONATE N-ACETYLTRANSFERASE-RELATED-RELATED"/>
    <property type="match status" value="1"/>
</dbReference>
<gene>
    <name evidence="4" type="ORF">GSF22_27585</name>
</gene>
<dbReference type="InterPro" id="IPR000182">
    <property type="entry name" value="GNAT_dom"/>
</dbReference>
<sequence length="184" mass="20282">MVVIRPEEPEDAEAVASVHVRGWRAGYAGIMPDEVLTRLNPAAWAQRRRDAGTADPDHPFRTLVAMVDGQVAGFTTFGPYRRDQDPDDLDPAHGELLSMFVDPGRWGQGVGRELMRATRAGLAGQGRAELRLWVLADNRRARAFYQRDGLTADGERMTYQVPLAGGRTPVGLVELRYAARLDAA</sequence>
<evidence type="ECO:0000256" key="2">
    <source>
        <dbReference type="ARBA" id="ARBA00023315"/>
    </source>
</evidence>
<protein>
    <submittedName>
        <fullName evidence="4">GNAT family N-acetyltransferase</fullName>
    </submittedName>
</protein>
<dbReference type="PROSITE" id="PS51186">
    <property type="entry name" value="GNAT"/>
    <property type="match status" value="1"/>
</dbReference>
<keyword evidence="1" id="KW-0808">Transferase</keyword>